<dbReference type="STRING" id="1413211.U473_02780"/>
<evidence type="ECO:0000256" key="5">
    <source>
        <dbReference type="ARBA" id="ARBA00044503"/>
    </source>
</evidence>
<evidence type="ECO:0000313" key="8">
    <source>
        <dbReference type="Proteomes" id="UP000070352"/>
    </source>
</evidence>
<keyword evidence="3" id="KW-0378">Hydrolase</keyword>
<keyword evidence="8" id="KW-1185">Reference proteome</keyword>
<dbReference type="SUPFAM" id="SSF118010">
    <property type="entry name" value="TM1457-like"/>
    <property type="match status" value="1"/>
</dbReference>
<dbReference type="GO" id="GO:0008234">
    <property type="term" value="F:cysteine-type peptidase activity"/>
    <property type="evidence" value="ECO:0007669"/>
    <property type="project" value="UniProtKB-KW"/>
</dbReference>
<evidence type="ECO:0000256" key="1">
    <source>
        <dbReference type="ARBA" id="ARBA00022517"/>
    </source>
</evidence>
<dbReference type="Proteomes" id="UP000070352">
    <property type="component" value="Unassembled WGS sequence"/>
</dbReference>
<reference evidence="7 8" key="1">
    <citation type="submission" date="2016-02" db="EMBL/GenBank/DDBJ databases">
        <title>Draft Genome for Tepidibacillus decaturensis nov. sp. Strain Z9, an Anaerobic, Moderately Thermophilic and Heterotrophic Bacterium from Deep Subsurface of the Illinois Basin, USA.</title>
        <authorList>
            <person name="Dong Y."/>
            <person name="Chang J.Y."/>
            <person name="Sanford R."/>
            <person name="Fouke B.W."/>
        </authorList>
    </citation>
    <scope>NUCLEOTIDE SEQUENCE [LARGE SCALE GENOMIC DNA]</scope>
    <source>
        <strain evidence="7 8">Z9</strain>
    </source>
</reference>
<dbReference type="EMBL" id="LSKU01000001">
    <property type="protein sequence ID" value="KXG43068.1"/>
    <property type="molecule type" value="Genomic_DNA"/>
</dbReference>
<keyword evidence="4" id="KW-0788">Thiol protease</keyword>
<dbReference type="Gene3D" id="3.30.70.1490">
    <property type="entry name" value="Cysteine protease Prp"/>
    <property type="match status" value="1"/>
</dbReference>
<dbReference type="GO" id="GO:0006508">
    <property type="term" value="P:proteolysis"/>
    <property type="evidence" value="ECO:0007669"/>
    <property type="project" value="UniProtKB-KW"/>
</dbReference>
<evidence type="ECO:0000313" key="7">
    <source>
        <dbReference type="EMBL" id="KXG43068.1"/>
    </source>
</evidence>
<protein>
    <recommendedName>
        <fullName evidence="6">Ribosomal processing cysteine protease Prp</fullName>
    </recommendedName>
</protein>
<comment type="similarity">
    <text evidence="5">Belongs to the Prp family.</text>
</comment>
<comment type="caution">
    <text evidence="7">The sequence shown here is derived from an EMBL/GenBank/DDBJ whole genome shotgun (WGS) entry which is preliminary data.</text>
</comment>
<dbReference type="GO" id="GO:0042254">
    <property type="term" value="P:ribosome biogenesis"/>
    <property type="evidence" value="ECO:0007669"/>
    <property type="project" value="UniProtKB-KW"/>
</dbReference>
<keyword evidence="1" id="KW-0690">Ribosome biogenesis</keyword>
<accession>A0A135L234</accession>
<proteinExistence type="inferred from homology"/>
<dbReference type="RefSeq" id="WP_068723120.1">
    <property type="nucleotide sequence ID" value="NZ_LSKU01000001.1"/>
</dbReference>
<evidence type="ECO:0000256" key="6">
    <source>
        <dbReference type="ARBA" id="ARBA00044538"/>
    </source>
</evidence>
<name>A0A135L234_9BACI</name>
<organism evidence="7 8">
    <name type="scientific">Tepidibacillus decaturensis</name>
    <dbReference type="NCBI Taxonomy" id="1413211"/>
    <lineage>
        <taxon>Bacteria</taxon>
        <taxon>Bacillati</taxon>
        <taxon>Bacillota</taxon>
        <taxon>Bacilli</taxon>
        <taxon>Bacillales</taxon>
        <taxon>Bacillaceae</taxon>
        <taxon>Tepidibacillus</taxon>
    </lineage>
</organism>
<evidence type="ECO:0000256" key="2">
    <source>
        <dbReference type="ARBA" id="ARBA00022670"/>
    </source>
</evidence>
<dbReference type="PANTHER" id="PTHR39178:SF1">
    <property type="entry name" value="RIBOSOMAL-PROCESSING CYSTEINE PROTEASE PRP"/>
    <property type="match status" value="1"/>
</dbReference>
<dbReference type="AlphaFoldDB" id="A0A135L234"/>
<keyword evidence="2" id="KW-0645">Protease</keyword>
<sequence length="114" mass="12722">MIQVKVIKSSDEQRILQVTIHGHANFGKLGQDIVCSAVSALALGAVNSVEILLGIDLKPEENPKQGGYLFWNVPQMDDPITDDRLQLLMKALVESLLMIEKEYGRYIRVNIQTS</sequence>
<dbReference type="PANTHER" id="PTHR39178">
    <property type="entry name" value="HYPOTHETICAL RIBOSOME-ASSOCIATED PROTEIN"/>
    <property type="match status" value="1"/>
</dbReference>
<dbReference type="InterPro" id="IPR036764">
    <property type="entry name" value="Peptidase_Prp_sf"/>
</dbReference>
<dbReference type="InterPro" id="IPR007422">
    <property type="entry name" value="Peptidase_Prp"/>
</dbReference>
<evidence type="ECO:0000256" key="3">
    <source>
        <dbReference type="ARBA" id="ARBA00022801"/>
    </source>
</evidence>
<gene>
    <name evidence="7" type="ORF">U473_02780</name>
</gene>
<dbReference type="CDD" id="cd16332">
    <property type="entry name" value="Prp-like"/>
    <property type="match status" value="1"/>
</dbReference>
<dbReference type="Pfam" id="PF04327">
    <property type="entry name" value="Peptidase_Prp"/>
    <property type="match status" value="1"/>
</dbReference>
<evidence type="ECO:0000256" key="4">
    <source>
        <dbReference type="ARBA" id="ARBA00022807"/>
    </source>
</evidence>
<dbReference type="OrthoDB" id="48998at2"/>